<dbReference type="Proteomes" id="UP001054889">
    <property type="component" value="Unassembled WGS sequence"/>
</dbReference>
<protein>
    <submittedName>
        <fullName evidence="2">Uncharacterized protein</fullName>
    </submittedName>
</protein>
<feature type="compositionally biased region" description="Low complexity" evidence="1">
    <location>
        <begin position="37"/>
        <end position="51"/>
    </location>
</feature>
<proteinExistence type="predicted"/>
<accession>A0AAV5D2U5</accession>
<reference evidence="2" key="2">
    <citation type="submission" date="2021-12" db="EMBL/GenBank/DDBJ databases">
        <title>Resequencing data analysis of finger millet.</title>
        <authorList>
            <person name="Hatakeyama M."/>
            <person name="Aluri S."/>
            <person name="Balachadran M.T."/>
            <person name="Sivarajan S.R."/>
            <person name="Poveda L."/>
            <person name="Shimizu-Inatsugi R."/>
            <person name="Schlapbach R."/>
            <person name="Sreeman S.M."/>
            <person name="Shimizu K.K."/>
        </authorList>
    </citation>
    <scope>NUCLEOTIDE SEQUENCE</scope>
</reference>
<evidence type="ECO:0000313" key="2">
    <source>
        <dbReference type="EMBL" id="GJN04477.1"/>
    </source>
</evidence>
<feature type="compositionally biased region" description="Low complexity" evidence="1">
    <location>
        <begin position="83"/>
        <end position="95"/>
    </location>
</feature>
<organism evidence="2 3">
    <name type="scientific">Eleusine coracana subsp. coracana</name>
    <dbReference type="NCBI Taxonomy" id="191504"/>
    <lineage>
        <taxon>Eukaryota</taxon>
        <taxon>Viridiplantae</taxon>
        <taxon>Streptophyta</taxon>
        <taxon>Embryophyta</taxon>
        <taxon>Tracheophyta</taxon>
        <taxon>Spermatophyta</taxon>
        <taxon>Magnoliopsida</taxon>
        <taxon>Liliopsida</taxon>
        <taxon>Poales</taxon>
        <taxon>Poaceae</taxon>
        <taxon>PACMAD clade</taxon>
        <taxon>Chloridoideae</taxon>
        <taxon>Cynodonteae</taxon>
        <taxon>Eleusininae</taxon>
        <taxon>Eleusine</taxon>
    </lineage>
</organism>
<sequence>MRARAAMPEEIRRSGSGAPPSRVRRSPSPTARRRRSSPSPLSSAAAAGSSRLDPAPLPLTIKLDGGAPHPHLRARQRRPSPSPSSSAVVPSPSRSDAPLPPQRHRPSPSPSSAATGSTLDLGPKRVGRLLPSPFGSGPPGVAAGFGGMHRGRAAGGAAPALKAAARDGAALDQALRGGGAWWGCSGSGLLPPRGGEARSGPMGVASWTEADRPR</sequence>
<name>A0AAV5D2U5_ELECO</name>
<gene>
    <name evidence="2" type="primary">ga22027</name>
    <name evidence="2" type="ORF">PR202_ga22027</name>
</gene>
<reference evidence="2" key="1">
    <citation type="journal article" date="2018" name="DNA Res.">
        <title>Multiple hybrid de novo genome assembly of finger millet, an orphan allotetraploid crop.</title>
        <authorList>
            <person name="Hatakeyama M."/>
            <person name="Aluri S."/>
            <person name="Balachadran M.T."/>
            <person name="Sivarajan S.R."/>
            <person name="Patrignani A."/>
            <person name="Gruter S."/>
            <person name="Poveda L."/>
            <person name="Shimizu-Inatsugi R."/>
            <person name="Baeten J."/>
            <person name="Francoijs K.J."/>
            <person name="Nataraja K.N."/>
            <person name="Reddy Y.A.N."/>
            <person name="Phadnis S."/>
            <person name="Ravikumar R.L."/>
            <person name="Schlapbach R."/>
            <person name="Sreeman S.M."/>
            <person name="Shimizu K.K."/>
        </authorList>
    </citation>
    <scope>NUCLEOTIDE SEQUENCE</scope>
</reference>
<keyword evidence="3" id="KW-1185">Reference proteome</keyword>
<feature type="region of interest" description="Disordered" evidence="1">
    <location>
        <begin position="192"/>
        <end position="214"/>
    </location>
</feature>
<dbReference type="EMBL" id="BQKI01000011">
    <property type="protein sequence ID" value="GJN04477.1"/>
    <property type="molecule type" value="Genomic_DNA"/>
</dbReference>
<feature type="compositionally biased region" description="Low complexity" evidence="1">
    <location>
        <begin position="14"/>
        <end position="30"/>
    </location>
</feature>
<feature type="region of interest" description="Disordered" evidence="1">
    <location>
        <begin position="1"/>
        <end position="136"/>
    </location>
</feature>
<dbReference type="AlphaFoldDB" id="A0AAV5D2U5"/>
<evidence type="ECO:0000313" key="3">
    <source>
        <dbReference type="Proteomes" id="UP001054889"/>
    </source>
</evidence>
<evidence type="ECO:0000256" key="1">
    <source>
        <dbReference type="SAM" id="MobiDB-lite"/>
    </source>
</evidence>
<comment type="caution">
    <text evidence="2">The sequence shown here is derived from an EMBL/GenBank/DDBJ whole genome shotgun (WGS) entry which is preliminary data.</text>
</comment>